<dbReference type="EMBL" id="BAABME010000589">
    <property type="protein sequence ID" value="GAA0143997.1"/>
    <property type="molecule type" value="Genomic_DNA"/>
</dbReference>
<reference evidence="8 9" key="1">
    <citation type="submission" date="2024-01" db="EMBL/GenBank/DDBJ databases">
        <title>The complete chloroplast genome sequence of Lithospermum erythrorhizon: insights into the phylogenetic relationship among Boraginaceae species and the maternal lineages of purple gromwells.</title>
        <authorList>
            <person name="Okada T."/>
            <person name="Watanabe K."/>
        </authorList>
    </citation>
    <scope>NUCLEOTIDE SEQUENCE [LARGE SCALE GENOMIC DNA]</scope>
</reference>
<dbReference type="PANTHER" id="PTHR31415:SF130">
    <property type="entry name" value="NDR1_HIN1-LIKE PROTEIN 6"/>
    <property type="match status" value="1"/>
</dbReference>
<keyword evidence="9" id="KW-1185">Reference proteome</keyword>
<evidence type="ECO:0000256" key="4">
    <source>
        <dbReference type="ARBA" id="ARBA00023136"/>
    </source>
</evidence>
<proteinExistence type="predicted"/>
<accession>A0AAV3P1V1</accession>
<evidence type="ECO:0000256" key="6">
    <source>
        <dbReference type="SAM" id="Phobius"/>
    </source>
</evidence>
<feature type="domain" description="Late embryogenesis abundant protein LEA-2 subgroup" evidence="7">
    <location>
        <begin position="123"/>
        <end position="219"/>
    </location>
</feature>
<dbReference type="GO" id="GO:0005886">
    <property type="term" value="C:plasma membrane"/>
    <property type="evidence" value="ECO:0007669"/>
    <property type="project" value="TreeGrafter"/>
</dbReference>
<feature type="region of interest" description="Disordered" evidence="5">
    <location>
        <begin position="1"/>
        <end position="31"/>
    </location>
</feature>
<dbReference type="GO" id="GO:0009506">
    <property type="term" value="C:plasmodesma"/>
    <property type="evidence" value="ECO:0007669"/>
    <property type="project" value="TreeGrafter"/>
</dbReference>
<dbReference type="Pfam" id="PF03168">
    <property type="entry name" value="LEA_2"/>
    <property type="match status" value="1"/>
</dbReference>
<comment type="caution">
    <text evidence="8">The sequence shown here is derived from an EMBL/GenBank/DDBJ whole genome shotgun (WGS) entry which is preliminary data.</text>
</comment>
<evidence type="ECO:0000256" key="2">
    <source>
        <dbReference type="ARBA" id="ARBA00022692"/>
    </source>
</evidence>
<feature type="transmembrane region" description="Helical" evidence="6">
    <location>
        <begin position="68"/>
        <end position="90"/>
    </location>
</feature>
<sequence>MASDSTRPVTGYPAPNPNGFNHQPPPTATAFPYAAPPPQNYPYYTNNNHQYPSSTYYNPQRATFLRRFFAIIIATVIITGTIIFIIWLVLRPKLPQFRVESFSVTAPFNLTSNRLTTSWDVALTVRNPNGKITLYYDDVQAAVFYRGHSLADTYLAPFVQGKKSESALKASFAAASTFVDGRDVDGMNEERGKGGGSVGFNVRIIADVRFKAGIWRARRRLLKVYCGNLVVSVVGNGSRSNGLSGGPRQCSVGM</sequence>
<evidence type="ECO:0000313" key="8">
    <source>
        <dbReference type="EMBL" id="GAA0143997.1"/>
    </source>
</evidence>
<keyword evidence="3 6" id="KW-1133">Transmembrane helix</keyword>
<dbReference type="AlphaFoldDB" id="A0AAV3P1V1"/>
<evidence type="ECO:0000259" key="7">
    <source>
        <dbReference type="Pfam" id="PF03168"/>
    </source>
</evidence>
<organism evidence="8 9">
    <name type="scientific">Lithospermum erythrorhizon</name>
    <name type="common">Purple gromwell</name>
    <name type="synonym">Lithospermum officinale var. erythrorhizon</name>
    <dbReference type="NCBI Taxonomy" id="34254"/>
    <lineage>
        <taxon>Eukaryota</taxon>
        <taxon>Viridiplantae</taxon>
        <taxon>Streptophyta</taxon>
        <taxon>Embryophyta</taxon>
        <taxon>Tracheophyta</taxon>
        <taxon>Spermatophyta</taxon>
        <taxon>Magnoliopsida</taxon>
        <taxon>eudicotyledons</taxon>
        <taxon>Gunneridae</taxon>
        <taxon>Pentapetalae</taxon>
        <taxon>asterids</taxon>
        <taxon>lamiids</taxon>
        <taxon>Boraginales</taxon>
        <taxon>Boraginaceae</taxon>
        <taxon>Boraginoideae</taxon>
        <taxon>Lithospermeae</taxon>
        <taxon>Lithospermum</taxon>
    </lineage>
</organism>
<dbReference type="GO" id="GO:0098542">
    <property type="term" value="P:defense response to other organism"/>
    <property type="evidence" value="ECO:0007669"/>
    <property type="project" value="InterPro"/>
</dbReference>
<protein>
    <recommendedName>
        <fullName evidence="7">Late embryogenesis abundant protein LEA-2 subgroup domain-containing protein</fullName>
    </recommendedName>
</protein>
<name>A0AAV3P1V1_LITER</name>
<dbReference type="InterPro" id="IPR044839">
    <property type="entry name" value="NDR1-like"/>
</dbReference>
<dbReference type="Proteomes" id="UP001454036">
    <property type="component" value="Unassembled WGS sequence"/>
</dbReference>
<keyword evidence="4 6" id="KW-0472">Membrane</keyword>
<comment type="subcellular location">
    <subcellularLocation>
        <location evidence="1">Membrane</location>
        <topology evidence="1">Single-pass membrane protein</topology>
    </subcellularLocation>
</comment>
<evidence type="ECO:0000256" key="5">
    <source>
        <dbReference type="SAM" id="MobiDB-lite"/>
    </source>
</evidence>
<keyword evidence="2 6" id="KW-0812">Transmembrane</keyword>
<dbReference type="PANTHER" id="PTHR31415">
    <property type="entry name" value="OS05G0367900 PROTEIN"/>
    <property type="match status" value="1"/>
</dbReference>
<evidence type="ECO:0000313" key="9">
    <source>
        <dbReference type="Proteomes" id="UP001454036"/>
    </source>
</evidence>
<evidence type="ECO:0000256" key="3">
    <source>
        <dbReference type="ARBA" id="ARBA00022989"/>
    </source>
</evidence>
<gene>
    <name evidence="8" type="ORF">LIER_04555</name>
</gene>
<evidence type="ECO:0000256" key="1">
    <source>
        <dbReference type="ARBA" id="ARBA00004167"/>
    </source>
</evidence>
<dbReference type="InterPro" id="IPR004864">
    <property type="entry name" value="LEA_2"/>
</dbReference>